<dbReference type="Proteomes" id="UP000294508">
    <property type="component" value="Unassembled WGS sequence"/>
</dbReference>
<keyword evidence="2" id="KW-1185">Reference proteome</keyword>
<dbReference type="AlphaFoldDB" id="A0A4R2H0Y9"/>
<evidence type="ECO:0000313" key="2">
    <source>
        <dbReference type="Proteomes" id="UP000294508"/>
    </source>
</evidence>
<gene>
    <name evidence="1" type="ORF">EV652_11617</name>
</gene>
<accession>A0A4R2H0Y9</accession>
<protein>
    <submittedName>
        <fullName evidence="1">Uncharacterized protein</fullName>
    </submittedName>
</protein>
<name>A0A4R2H0Y9_9ACTN</name>
<evidence type="ECO:0000313" key="1">
    <source>
        <dbReference type="EMBL" id="TCO17996.1"/>
    </source>
</evidence>
<organism evidence="1 2">
    <name type="scientific">Kribbella steppae</name>
    <dbReference type="NCBI Taxonomy" id="2512223"/>
    <lineage>
        <taxon>Bacteria</taxon>
        <taxon>Bacillati</taxon>
        <taxon>Actinomycetota</taxon>
        <taxon>Actinomycetes</taxon>
        <taxon>Propionibacteriales</taxon>
        <taxon>Kribbellaceae</taxon>
        <taxon>Kribbella</taxon>
    </lineage>
</organism>
<dbReference type="RefSeq" id="WP_199238597.1">
    <property type="nucleotide sequence ID" value="NZ_SLWN01000016.1"/>
</dbReference>
<reference evidence="1 2" key="1">
    <citation type="journal article" date="2015" name="Stand. Genomic Sci.">
        <title>Genomic Encyclopedia of Bacterial and Archaeal Type Strains, Phase III: the genomes of soil and plant-associated and newly described type strains.</title>
        <authorList>
            <person name="Whitman W.B."/>
            <person name="Woyke T."/>
            <person name="Klenk H.P."/>
            <person name="Zhou Y."/>
            <person name="Lilburn T.G."/>
            <person name="Beck B.J."/>
            <person name="De Vos P."/>
            <person name="Vandamme P."/>
            <person name="Eisen J.A."/>
            <person name="Garrity G."/>
            <person name="Hugenholtz P."/>
            <person name="Kyrpides N.C."/>
        </authorList>
    </citation>
    <scope>NUCLEOTIDE SEQUENCE [LARGE SCALE GENOMIC DNA]</scope>
    <source>
        <strain evidence="1 2">VKM Ac-2572</strain>
    </source>
</reference>
<comment type="caution">
    <text evidence="1">The sequence shown here is derived from an EMBL/GenBank/DDBJ whole genome shotgun (WGS) entry which is preliminary data.</text>
</comment>
<sequence>MAVDELAIAYPATPPDLLLLRVRRHLAYVGQLLDDRKTLAEHRRLVVIGSWLSLLAATCSIDLANRPAAAARLRTATQLAEHGEPGQPHALTSGRLVPSNFWRAKEVIKAVDACGLPEATELRGAYESLKS</sequence>
<dbReference type="EMBL" id="SLWN01000016">
    <property type="protein sequence ID" value="TCO17996.1"/>
    <property type="molecule type" value="Genomic_DNA"/>
</dbReference>
<proteinExistence type="predicted"/>